<keyword evidence="2 4" id="KW-0694">RNA-binding</keyword>
<dbReference type="PIRSF" id="PIRSF016821">
    <property type="entry name" value="HSP15"/>
    <property type="match status" value="1"/>
</dbReference>
<evidence type="ECO:0000313" key="7">
    <source>
        <dbReference type="Proteomes" id="UP000298681"/>
    </source>
</evidence>
<evidence type="ECO:0000256" key="1">
    <source>
        <dbReference type="ARBA" id="ARBA00008396"/>
    </source>
</evidence>
<name>A0A4Z1R3W8_9GAMM</name>
<feature type="domain" description="RNA-binding S4" evidence="5">
    <location>
        <begin position="18"/>
        <end position="80"/>
    </location>
</feature>
<dbReference type="EMBL" id="SPUH01000001">
    <property type="protein sequence ID" value="TKS53606.1"/>
    <property type="molecule type" value="Genomic_DNA"/>
</dbReference>
<dbReference type="RefSeq" id="WP_134672992.1">
    <property type="nucleotide sequence ID" value="NZ_SPUH01000001.1"/>
</dbReference>
<gene>
    <name evidence="6" type="ORF">E4582_01635</name>
</gene>
<sequence>MTARQPSDAGATAAPATVRLDLWLWAARFFKTRSIARQAVDNGKVAVGGDRPKPSRAVRVGDVLRVERGEETFEVEVTGLSDSRGPASVARTLYSESEASRMAREAKLAQLRAERAGYQAPESRPDKRARRLIRALGDIDAI</sequence>
<evidence type="ECO:0000256" key="3">
    <source>
        <dbReference type="ARBA" id="ARBA00023125"/>
    </source>
</evidence>
<dbReference type="SUPFAM" id="SSF55174">
    <property type="entry name" value="Alpha-L RNA-binding motif"/>
    <property type="match status" value="1"/>
</dbReference>
<dbReference type="SMART" id="SM00363">
    <property type="entry name" value="S4"/>
    <property type="match status" value="1"/>
</dbReference>
<dbReference type="Pfam" id="PF01479">
    <property type="entry name" value="S4"/>
    <property type="match status" value="1"/>
</dbReference>
<dbReference type="GO" id="GO:0003727">
    <property type="term" value="F:single-stranded RNA binding"/>
    <property type="evidence" value="ECO:0007669"/>
    <property type="project" value="InterPro"/>
</dbReference>
<dbReference type="Proteomes" id="UP000298681">
    <property type="component" value="Unassembled WGS sequence"/>
</dbReference>
<reference evidence="6 7" key="1">
    <citation type="submission" date="2019-01" db="EMBL/GenBank/DDBJ databases">
        <authorList>
            <person name="Zhang S."/>
        </authorList>
    </citation>
    <scope>NUCLEOTIDE SEQUENCE [LARGE SCALE GENOMIC DNA]</scope>
    <source>
        <strain evidence="6 7">1626</strain>
    </source>
</reference>
<evidence type="ECO:0000313" key="6">
    <source>
        <dbReference type="EMBL" id="TKS53606.1"/>
    </source>
</evidence>
<keyword evidence="7" id="KW-1185">Reference proteome</keyword>
<evidence type="ECO:0000256" key="4">
    <source>
        <dbReference type="PIRNR" id="PIRNR016821"/>
    </source>
</evidence>
<keyword evidence="3 4" id="KW-0238">DNA-binding</keyword>
<dbReference type="AlphaFoldDB" id="A0A4Z1R3W8"/>
<comment type="caution">
    <text evidence="6">The sequence shown here is derived from an EMBL/GenBank/DDBJ whole genome shotgun (WGS) entry which is preliminary data.</text>
</comment>
<evidence type="ECO:0000256" key="2">
    <source>
        <dbReference type="ARBA" id="ARBA00022884"/>
    </source>
</evidence>
<dbReference type="GO" id="GO:0043023">
    <property type="term" value="F:ribosomal large subunit binding"/>
    <property type="evidence" value="ECO:0007669"/>
    <property type="project" value="InterPro"/>
</dbReference>
<comment type="similarity">
    <text evidence="1 4">Belongs to the HSP15 family.</text>
</comment>
<dbReference type="CDD" id="cd00165">
    <property type="entry name" value="S4"/>
    <property type="match status" value="1"/>
</dbReference>
<dbReference type="InterPro" id="IPR036986">
    <property type="entry name" value="S4_RNA-bd_sf"/>
</dbReference>
<accession>A0A4Z1R3W8</accession>
<dbReference type="GO" id="GO:0003677">
    <property type="term" value="F:DNA binding"/>
    <property type="evidence" value="ECO:0007669"/>
    <property type="project" value="UniProtKB-KW"/>
</dbReference>
<dbReference type="InterPro" id="IPR025708">
    <property type="entry name" value="HSP15"/>
</dbReference>
<proteinExistence type="inferred from homology"/>
<protein>
    <recommendedName>
        <fullName evidence="4">Heat shock protein 15</fullName>
    </recommendedName>
</protein>
<dbReference type="GO" id="GO:0034605">
    <property type="term" value="P:cellular response to heat"/>
    <property type="evidence" value="ECO:0007669"/>
    <property type="project" value="InterPro"/>
</dbReference>
<dbReference type="Gene3D" id="3.10.290.10">
    <property type="entry name" value="RNA-binding S4 domain"/>
    <property type="match status" value="1"/>
</dbReference>
<evidence type="ECO:0000259" key="5">
    <source>
        <dbReference type="SMART" id="SM00363"/>
    </source>
</evidence>
<dbReference type="InterPro" id="IPR002942">
    <property type="entry name" value="S4_RNA-bd"/>
</dbReference>
<dbReference type="PROSITE" id="PS50889">
    <property type="entry name" value="S4"/>
    <property type="match status" value="1"/>
</dbReference>
<organism evidence="6 7">
    <name type="scientific">Luteimonas yindakuii</name>
    <dbReference type="NCBI Taxonomy" id="2565782"/>
    <lineage>
        <taxon>Bacteria</taxon>
        <taxon>Pseudomonadati</taxon>
        <taxon>Pseudomonadota</taxon>
        <taxon>Gammaproteobacteria</taxon>
        <taxon>Lysobacterales</taxon>
        <taxon>Lysobacteraceae</taxon>
        <taxon>Luteimonas</taxon>
    </lineage>
</organism>